<keyword evidence="4" id="KW-1185">Reference proteome</keyword>
<dbReference type="Gene3D" id="2.60.40.4070">
    <property type="match status" value="1"/>
</dbReference>
<dbReference type="EMBL" id="JBHSFK010000036">
    <property type="protein sequence ID" value="MFC4505711.1"/>
    <property type="molecule type" value="Genomic_DNA"/>
</dbReference>
<protein>
    <submittedName>
        <fullName evidence="3">FG-GAP repeat domain-containing protein</fullName>
    </submittedName>
</protein>
<reference evidence="4" key="1">
    <citation type="journal article" date="2019" name="Int. J. Syst. Evol. Microbiol.">
        <title>The Global Catalogue of Microorganisms (GCM) 10K type strain sequencing project: providing services to taxonomists for standard genome sequencing and annotation.</title>
        <authorList>
            <consortium name="The Broad Institute Genomics Platform"/>
            <consortium name="The Broad Institute Genome Sequencing Center for Infectious Disease"/>
            <person name="Wu L."/>
            <person name="Ma J."/>
        </authorList>
    </citation>
    <scope>NUCLEOTIDE SEQUENCE [LARGE SCALE GENOMIC DNA]</scope>
    <source>
        <strain evidence="4">CGMCC 4.7177</strain>
    </source>
</reference>
<dbReference type="SUPFAM" id="SSF69318">
    <property type="entry name" value="Integrin alpha N-terminal domain"/>
    <property type="match status" value="1"/>
</dbReference>
<dbReference type="Pfam" id="PF13517">
    <property type="entry name" value="FG-GAP_3"/>
    <property type="match status" value="1"/>
</dbReference>
<feature type="signal peptide" evidence="2">
    <location>
        <begin position="1"/>
        <end position="19"/>
    </location>
</feature>
<organism evidence="3 4">
    <name type="scientific">Streptomyces vulcanius</name>
    <dbReference type="NCBI Taxonomy" id="1441876"/>
    <lineage>
        <taxon>Bacteria</taxon>
        <taxon>Bacillati</taxon>
        <taxon>Actinomycetota</taxon>
        <taxon>Actinomycetes</taxon>
        <taxon>Kitasatosporales</taxon>
        <taxon>Streptomycetaceae</taxon>
        <taxon>Streptomyces</taxon>
    </lineage>
</organism>
<dbReference type="InterPro" id="IPR013517">
    <property type="entry name" value="FG-GAP"/>
</dbReference>
<evidence type="ECO:0000256" key="1">
    <source>
        <dbReference type="ARBA" id="ARBA00022729"/>
    </source>
</evidence>
<evidence type="ECO:0000313" key="4">
    <source>
        <dbReference type="Proteomes" id="UP001595839"/>
    </source>
</evidence>
<proteinExistence type="predicted"/>
<keyword evidence="1 2" id="KW-0732">Signal</keyword>
<comment type="caution">
    <text evidence="3">The sequence shown here is derived from an EMBL/GenBank/DDBJ whole genome shotgun (WGS) entry which is preliminary data.</text>
</comment>
<dbReference type="SUPFAM" id="SSF63825">
    <property type="entry name" value="YWTD domain"/>
    <property type="match status" value="1"/>
</dbReference>
<feature type="chain" id="PRO_5047342574" evidence="2">
    <location>
        <begin position="20"/>
        <end position="1032"/>
    </location>
</feature>
<dbReference type="PANTHER" id="PTHR44103">
    <property type="entry name" value="PROPROTEIN CONVERTASE P"/>
    <property type="match status" value="1"/>
</dbReference>
<evidence type="ECO:0000313" key="3">
    <source>
        <dbReference type="EMBL" id="MFC4505711.1"/>
    </source>
</evidence>
<dbReference type="PANTHER" id="PTHR44103:SF1">
    <property type="entry name" value="PROPROTEIN CONVERTASE P"/>
    <property type="match status" value="1"/>
</dbReference>
<accession>A0ABV9B330</accession>
<sequence length="1032" mass="107405">MVRHGSARLRLVAACAVLAAGLSPLLPLSTAAADTPQETVVPAAQRSTYTSGSVYGGSSYDGRDGAGAQGVFHSLEGAGLVWTRYADGTTVKVVHPTGYSSYGTAGGDVLAYRYADGRVDLWNAADGTTRTVRTPEGLTLLTVYGDLAVAFRPVLDESGATVGREMHLLLPQNDGSTRDMPVTGVPEGFILGQPKGGDADGLLFHAGRSGGPYVSVMVDRRTGEVRGWTPPRSKVYPNAQVTGDHVVLFAVGDPTVQVFSRSDLSATPVEVTLDSGATNPAQDLAVVGDWLLTRPGTAVRAQPIAGGPSKALLPASNPGISAPPDGTAVAVGRTAATEDDWGVQRIQPGPDGSPVVTQVKALPKPTYKIQGLSLDQGRLVVADPSVSNIRDAYARTVAATGAPTFGARTSIDGITTRLGSCPVTDLGCSQLFGAPDGQSAWLQRGSGGYDVMRVVGSGRKREGKVPAGGQITDVSGRYLIHTAPDRQSVYEIGLSDTLLPVLTRAPGPAALSGDVLWTAGATPGTVTAYDLTQRKTIETVTTDAGCAPTELQALGRWLYWNCGDKAGVYDRTAKKSLPVPADEAKLGDGYVVTHDRRAGKLTLTTVTDGSAASRVIGDLPDTGVSQRDVRWTVDESGANAAYVDAKEQVHLVPSGVAQQPLRLLGPVQRAGAVDTRETDPALYPLATVLLSKPAASWQLTVRDKATGKVVDSANGGPARGELKVGWDGVNGAKVLPNGSYNWTLSVTPADGAGAALTTQGTAQLVSGSVVRHDYLGGPVLSYPDGIGDLMTLSPSGYELTFHEGNGKGTFSGRTTGTGWSTGITPVPFGDLSGDGCNDVLIRPRSGALRLYKPECADQLEPSTPYTTVGTSGWNQYDVLTSPGDVTKDGRPDLLARNTKTGAVYLYKGTSAGKLSARVKLYANWKTYKKVVGVGDLNGDGVGDLVAQDKANNLYRYYGKGNGTFAARVKIAAKWGSSYNVVVGVGDITGDAKADLVARDTAGVLYRLPGNGKGSFGARVKISTGWKGYKGIF</sequence>
<dbReference type="Proteomes" id="UP001595839">
    <property type="component" value="Unassembled WGS sequence"/>
</dbReference>
<name>A0ABV9B330_9ACTN</name>
<dbReference type="Gene3D" id="2.130.10.130">
    <property type="entry name" value="Integrin alpha, N-terminal"/>
    <property type="match status" value="1"/>
</dbReference>
<dbReference type="InterPro" id="IPR028994">
    <property type="entry name" value="Integrin_alpha_N"/>
</dbReference>
<gene>
    <name evidence="3" type="ORF">ACFPIH_40740</name>
</gene>
<evidence type="ECO:0000256" key="2">
    <source>
        <dbReference type="SAM" id="SignalP"/>
    </source>
</evidence>
<dbReference type="RefSeq" id="WP_381171424.1">
    <property type="nucleotide sequence ID" value="NZ_JBHSFK010000036.1"/>
</dbReference>